<reference evidence="1" key="1">
    <citation type="journal article" date="2020" name="bioRxiv">
        <title>Comparative genomics of Chlamydomonas.</title>
        <authorList>
            <person name="Craig R.J."/>
            <person name="Hasan A.R."/>
            <person name="Ness R.W."/>
            <person name="Keightley P.D."/>
        </authorList>
    </citation>
    <scope>NUCLEOTIDE SEQUENCE</scope>
    <source>
        <strain evidence="1">SAG 7.73</strain>
    </source>
</reference>
<dbReference type="Proteomes" id="UP000650467">
    <property type="component" value="Unassembled WGS sequence"/>
</dbReference>
<evidence type="ECO:0000313" key="2">
    <source>
        <dbReference type="Proteomes" id="UP000650467"/>
    </source>
</evidence>
<dbReference type="AlphaFoldDB" id="A0A835SG06"/>
<name>A0A835SG06_CHLIN</name>
<accession>A0A835SG06</accession>
<organism evidence="1 2">
    <name type="scientific">Chlamydomonas incerta</name>
    <dbReference type="NCBI Taxonomy" id="51695"/>
    <lineage>
        <taxon>Eukaryota</taxon>
        <taxon>Viridiplantae</taxon>
        <taxon>Chlorophyta</taxon>
        <taxon>core chlorophytes</taxon>
        <taxon>Chlorophyceae</taxon>
        <taxon>CS clade</taxon>
        <taxon>Chlamydomonadales</taxon>
        <taxon>Chlamydomonadaceae</taxon>
        <taxon>Chlamydomonas</taxon>
    </lineage>
</organism>
<keyword evidence="2" id="KW-1185">Reference proteome</keyword>
<proteinExistence type="predicted"/>
<protein>
    <submittedName>
        <fullName evidence="1">Uncharacterized protein</fullName>
    </submittedName>
</protein>
<comment type="caution">
    <text evidence="1">The sequence shown here is derived from an EMBL/GenBank/DDBJ whole genome shotgun (WGS) entry which is preliminary data.</text>
</comment>
<gene>
    <name evidence="1" type="ORF">HXX76_014801</name>
</gene>
<dbReference type="EMBL" id="JAEHOC010000069">
    <property type="protein sequence ID" value="KAG2424127.1"/>
    <property type="molecule type" value="Genomic_DNA"/>
</dbReference>
<evidence type="ECO:0000313" key="1">
    <source>
        <dbReference type="EMBL" id="KAG2424127.1"/>
    </source>
</evidence>
<sequence length="105" mass="10708">MSWLYDAVSSVSDAVSSAVGTVTDSVHSTVTAAGRAVGGLKYTVPLGDKELTRLLVACAANVYQHSGAEGGPTKYLGSSLECTKRASMGSGLDRSGLDYVSYGAV</sequence>